<evidence type="ECO:0000256" key="3">
    <source>
        <dbReference type="ARBA" id="ARBA00022989"/>
    </source>
</evidence>
<evidence type="ECO:0000256" key="5">
    <source>
        <dbReference type="SAM" id="Phobius"/>
    </source>
</evidence>
<organism evidence="7 8">
    <name type="scientific">Rhodanobacter caeni</name>
    <dbReference type="NCBI Taxonomy" id="657654"/>
    <lineage>
        <taxon>Bacteria</taxon>
        <taxon>Pseudomonadati</taxon>
        <taxon>Pseudomonadota</taxon>
        <taxon>Gammaproteobacteria</taxon>
        <taxon>Lysobacterales</taxon>
        <taxon>Rhodanobacteraceae</taxon>
        <taxon>Rhodanobacter</taxon>
    </lineage>
</organism>
<evidence type="ECO:0000256" key="2">
    <source>
        <dbReference type="ARBA" id="ARBA00022692"/>
    </source>
</evidence>
<dbReference type="InterPro" id="IPR006694">
    <property type="entry name" value="Fatty_acid_hydroxylase"/>
</dbReference>
<feature type="transmembrane region" description="Helical" evidence="5">
    <location>
        <begin position="154"/>
        <end position="178"/>
    </location>
</feature>
<dbReference type="Pfam" id="PF04116">
    <property type="entry name" value="FA_hydroxylase"/>
    <property type="match status" value="1"/>
</dbReference>
<accession>A0ABP3DYZ0</accession>
<evidence type="ECO:0000313" key="7">
    <source>
        <dbReference type="EMBL" id="GAA0243612.1"/>
    </source>
</evidence>
<name>A0ABP3DYZ0_9GAMM</name>
<evidence type="ECO:0000313" key="8">
    <source>
        <dbReference type="Proteomes" id="UP001500657"/>
    </source>
</evidence>
<feature type="transmembrane region" description="Helical" evidence="5">
    <location>
        <begin position="12"/>
        <end position="29"/>
    </location>
</feature>
<protein>
    <submittedName>
        <fullName evidence="7">Sterol desaturase family protein</fullName>
    </submittedName>
</protein>
<proteinExistence type="predicted"/>
<reference evidence="8" key="1">
    <citation type="journal article" date="2019" name="Int. J. Syst. Evol. Microbiol.">
        <title>The Global Catalogue of Microorganisms (GCM) 10K type strain sequencing project: providing services to taxonomists for standard genome sequencing and annotation.</title>
        <authorList>
            <consortium name="The Broad Institute Genomics Platform"/>
            <consortium name="The Broad Institute Genome Sequencing Center for Infectious Disease"/>
            <person name="Wu L."/>
            <person name="Ma J."/>
        </authorList>
    </citation>
    <scope>NUCLEOTIDE SEQUENCE [LARGE SCALE GENOMIC DNA]</scope>
    <source>
        <strain evidence="8">JCM 16242</strain>
    </source>
</reference>
<keyword evidence="8" id="KW-1185">Reference proteome</keyword>
<sequence>MTALAGIPINAVAWRISIFALLLVLLVLAEWRWPRHQGDPDRRHRWPVNLGFGLVGALCLRLLLPWLAIDAASWAQQHRFGLLHLWAVPSWLAFALTLLALDLLIYAQHRLMHGVGWLWRLHRLHHSDLALDASSGVRFHPLEILFSMGLKIGAVLALGAAPAAVLAFEILLNGFAMFTHANLALPPRLDRALRWLVVTPDMHRIHHSVRRDEHDSNFGFNVSWWDRLFRSYRDAPRQPQATLQLGLDRFREPREQRFGALMLQPFHRR</sequence>
<keyword evidence="3 5" id="KW-1133">Transmembrane helix</keyword>
<dbReference type="Proteomes" id="UP001500657">
    <property type="component" value="Unassembled WGS sequence"/>
</dbReference>
<feature type="domain" description="Fatty acid hydroxylase" evidence="6">
    <location>
        <begin position="94"/>
        <end position="230"/>
    </location>
</feature>
<gene>
    <name evidence="7" type="ORF">GCM10009126_06660</name>
</gene>
<dbReference type="PANTHER" id="PTHR11863">
    <property type="entry name" value="STEROL DESATURASE"/>
    <property type="match status" value="1"/>
</dbReference>
<evidence type="ECO:0000259" key="6">
    <source>
        <dbReference type="Pfam" id="PF04116"/>
    </source>
</evidence>
<comment type="subcellular location">
    <subcellularLocation>
        <location evidence="1">Membrane</location>
    </subcellularLocation>
</comment>
<keyword evidence="2 5" id="KW-0812">Transmembrane</keyword>
<feature type="transmembrane region" description="Helical" evidence="5">
    <location>
        <begin position="50"/>
        <end position="69"/>
    </location>
</feature>
<comment type="caution">
    <text evidence="7">The sequence shown here is derived from an EMBL/GenBank/DDBJ whole genome shotgun (WGS) entry which is preliminary data.</text>
</comment>
<evidence type="ECO:0000256" key="1">
    <source>
        <dbReference type="ARBA" id="ARBA00004370"/>
    </source>
</evidence>
<dbReference type="InterPro" id="IPR050307">
    <property type="entry name" value="Sterol_Desaturase_Related"/>
</dbReference>
<dbReference type="RefSeq" id="WP_343880142.1">
    <property type="nucleotide sequence ID" value="NZ_BAAAFO010000001.1"/>
</dbReference>
<dbReference type="EMBL" id="BAAAFO010000001">
    <property type="protein sequence ID" value="GAA0243612.1"/>
    <property type="molecule type" value="Genomic_DNA"/>
</dbReference>
<evidence type="ECO:0000256" key="4">
    <source>
        <dbReference type="ARBA" id="ARBA00023136"/>
    </source>
</evidence>
<feature type="transmembrane region" description="Helical" evidence="5">
    <location>
        <begin position="81"/>
        <end position="105"/>
    </location>
</feature>
<keyword evidence="4 5" id="KW-0472">Membrane</keyword>